<evidence type="ECO:0000256" key="1">
    <source>
        <dbReference type="SAM" id="MobiDB-lite"/>
    </source>
</evidence>
<name>A0ABQ5A886_9ASTR</name>
<feature type="compositionally biased region" description="Polar residues" evidence="1">
    <location>
        <begin position="1"/>
        <end position="12"/>
    </location>
</feature>
<gene>
    <name evidence="2" type="ORF">Tco_0820020</name>
</gene>
<organism evidence="2 3">
    <name type="scientific">Tanacetum coccineum</name>
    <dbReference type="NCBI Taxonomy" id="301880"/>
    <lineage>
        <taxon>Eukaryota</taxon>
        <taxon>Viridiplantae</taxon>
        <taxon>Streptophyta</taxon>
        <taxon>Embryophyta</taxon>
        <taxon>Tracheophyta</taxon>
        <taxon>Spermatophyta</taxon>
        <taxon>Magnoliopsida</taxon>
        <taxon>eudicotyledons</taxon>
        <taxon>Gunneridae</taxon>
        <taxon>Pentapetalae</taxon>
        <taxon>asterids</taxon>
        <taxon>campanulids</taxon>
        <taxon>Asterales</taxon>
        <taxon>Asteraceae</taxon>
        <taxon>Asteroideae</taxon>
        <taxon>Anthemideae</taxon>
        <taxon>Anthemidinae</taxon>
        <taxon>Tanacetum</taxon>
    </lineage>
</organism>
<reference evidence="2" key="2">
    <citation type="submission" date="2022-01" db="EMBL/GenBank/DDBJ databases">
        <authorList>
            <person name="Yamashiro T."/>
            <person name="Shiraishi A."/>
            <person name="Satake H."/>
            <person name="Nakayama K."/>
        </authorList>
    </citation>
    <scope>NUCLEOTIDE SEQUENCE</scope>
</reference>
<reference evidence="2" key="1">
    <citation type="journal article" date="2022" name="Int. J. Mol. Sci.">
        <title>Draft Genome of Tanacetum Coccineum: Genomic Comparison of Closely Related Tanacetum-Family Plants.</title>
        <authorList>
            <person name="Yamashiro T."/>
            <person name="Shiraishi A."/>
            <person name="Nakayama K."/>
            <person name="Satake H."/>
        </authorList>
    </citation>
    <scope>NUCLEOTIDE SEQUENCE</scope>
</reference>
<sequence>MTCIDQNNNSFGSDHGVESSEPSNATAANRYKPLMLMGQNLLGHDSDSMAYTMTKDDDNSVSGMVPFKPEDLQQLEQPPCLTCSRCFLS</sequence>
<evidence type="ECO:0000313" key="3">
    <source>
        <dbReference type="Proteomes" id="UP001151760"/>
    </source>
</evidence>
<protein>
    <submittedName>
        <fullName evidence="2">Uncharacterized protein</fullName>
    </submittedName>
</protein>
<proteinExistence type="predicted"/>
<dbReference type="EMBL" id="BQNB010012075">
    <property type="protein sequence ID" value="GJS98850.1"/>
    <property type="molecule type" value="Genomic_DNA"/>
</dbReference>
<accession>A0ABQ5A886</accession>
<feature type="region of interest" description="Disordered" evidence="1">
    <location>
        <begin position="1"/>
        <end position="29"/>
    </location>
</feature>
<dbReference type="Proteomes" id="UP001151760">
    <property type="component" value="Unassembled WGS sequence"/>
</dbReference>
<comment type="caution">
    <text evidence="2">The sequence shown here is derived from an EMBL/GenBank/DDBJ whole genome shotgun (WGS) entry which is preliminary data.</text>
</comment>
<evidence type="ECO:0000313" key="2">
    <source>
        <dbReference type="EMBL" id="GJS98850.1"/>
    </source>
</evidence>
<keyword evidence="3" id="KW-1185">Reference proteome</keyword>